<feature type="region of interest" description="Disordered" evidence="1">
    <location>
        <begin position="1"/>
        <end position="44"/>
    </location>
</feature>
<evidence type="ECO:0000313" key="3">
    <source>
        <dbReference type="Proteomes" id="UP000708208"/>
    </source>
</evidence>
<proteinExistence type="predicted"/>
<sequence length="141" mass="15579">MVLKACERNSAENTAESNGQTTNGTDSSGAPLTETPAKKAKLDTEETDFVEYEDLGKITTESFKNLNLTEVNRYLNGPVGDYQTDPVTQDALLQVVHHLKAFSERWTMKPQLMDAKTAQQILNDLSPSGALMRAHHREGIT</sequence>
<name>A0A8J2PGH7_9HEXA</name>
<dbReference type="EMBL" id="CAJVCH010548874">
    <property type="protein sequence ID" value="CAG7828793.1"/>
    <property type="molecule type" value="Genomic_DNA"/>
</dbReference>
<gene>
    <name evidence="2" type="ORF">AFUS01_LOCUS38696</name>
</gene>
<feature type="compositionally biased region" description="Basic and acidic residues" evidence="1">
    <location>
        <begin position="1"/>
        <end position="10"/>
    </location>
</feature>
<evidence type="ECO:0000313" key="2">
    <source>
        <dbReference type="EMBL" id="CAG7828793.1"/>
    </source>
</evidence>
<keyword evidence="3" id="KW-1185">Reference proteome</keyword>
<accession>A0A8J2PGH7</accession>
<organism evidence="2 3">
    <name type="scientific">Allacma fusca</name>
    <dbReference type="NCBI Taxonomy" id="39272"/>
    <lineage>
        <taxon>Eukaryota</taxon>
        <taxon>Metazoa</taxon>
        <taxon>Ecdysozoa</taxon>
        <taxon>Arthropoda</taxon>
        <taxon>Hexapoda</taxon>
        <taxon>Collembola</taxon>
        <taxon>Symphypleona</taxon>
        <taxon>Sminthuridae</taxon>
        <taxon>Allacma</taxon>
    </lineage>
</organism>
<dbReference type="Proteomes" id="UP000708208">
    <property type="component" value="Unassembled WGS sequence"/>
</dbReference>
<comment type="caution">
    <text evidence="2">The sequence shown here is derived from an EMBL/GenBank/DDBJ whole genome shotgun (WGS) entry which is preliminary data.</text>
</comment>
<feature type="compositionally biased region" description="Polar residues" evidence="1">
    <location>
        <begin position="11"/>
        <end position="30"/>
    </location>
</feature>
<reference evidence="2" key="1">
    <citation type="submission" date="2021-06" db="EMBL/GenBank/DDBJ databases">
        <authorList>
            <person name="Hodson N. C."/>
            <person name="Mongue J. A."/>
            <person name="Jaron S. K."/>
        </authorList>
    </citation>
    <scope>NUCLEOTIDE SEQUENCE</scope>
</reference>
<feature type="non-terminal residue" evidence="2">
    <location>
        <position position="1"/>
    </location>
</feature>
<protein>
    <submittedName>
        <fullName evidence="2">Uncharacterized protein</fullName>
    </submittedName>
</protein>
<evidence type="ECO:0000256" key="1">
    <source>
        <dbReference type="SAM" id="MobiDB-lite"/>
    </source>
</evidence>
<dbReference type="AlphaFoldDB" id="A0A8J2PGH7"/>